<sequence length="403" mass="46317">MNDTRITIGIMGGLVSNENMGCVALTYSLLTMLNRISNRIKCDFDYIIFEYDQDYSEKKFDELRQYFKLCRNQIQYAPIGYYDLNNPKLFLKKARINFKTLHDIKRCDVVIDITQGDSFSDIYGEERFFRLSNIKYVAEILQIPFILGPQTYGPFMKQKVEKFARKIINKANLVVSRDTKSAMYLKELCDKDIYVGTDLAFGLPYNDEYATSGKLKVGINPSGLLCNKKNEKTDLNTALSADYDQYVLELINCLKERNFDIYLIPHVGEDGVNSFSGIEGVNTHPEFSNPIEAKSFISSMDIFIGARMHATIAAFSSGVATIPTAYSRKFAGLYETLDYKYVVDLTRDNTSEALQQTMRYVDAYLELKKSSKYSMQKVKKIYDAMEDKIQKEIEKIVNNRRSK</sequence>
<feature type="domain" description="Polysaccharide pyruvyl transferase" evidence="1">
    <location>
        <begin position="65"/>
        <end position="327"/>
    </location>
</feature>
<organism evidence="2 3">
    <name type="scientific">Coprococcus comes</name>
    <dbReference type="NCBI Taxonomy" id="410072"/>
    <lineage>
        <taxon>Bacteria</taxon>
        <taxon>Bacillati</taxon>
        <taxon>Bacillota</taxon>
        <taxon>Clostridia</taxon>
        <taxon>Lachnospirales</taxon>
        <taxon>Lachnospiraceae</taxon>
        <taxon>Coprococcus</taxon>
    </lineage>
</organism>
<dbReference type="PANTHER" id="PTHR36836">
    <property type="entry name" value="COLANIC ACID BIOSYNTHESIS PROTEIN WCAK"/>
    <property type="match status" value="1"/>
</dbReference>
<dbReference type="RefSeq" id="WP_117556589.1">
    <property type="nucleotide sequence ID" value="NZ_QSOV01000003.1"/>
</dbReference>
<dbReference type="Pfam" id="PF04230">
    <property type="entry name" value="PS_pyruv_trans"/>
    <property type="match status" value="1"/>
</dbReference>
<evidence type="ECO:0000313" key="3">
    <source>
        <dbReference type="Proteomes" id="UP000260655"/>
    </source>
</evidence>
<evidence type="ECO:0000313" key="2">
    <source>
        <dbReference type="EMBL" id="RGJ25011.1"/>
    </source>
</evidence>
<keyword evidence="2" id="KW-0808">Transferase</keyword>
<dbReference type="PANTHER" id="PTHR36836:SF1">
    <property type="entry name" value="COLANIC ACID BIOSYNTHESIS PROTEIN WCAK"/>
    <property type="match status" value="1"/>
</dbReference>
<reference evidence="2 3" key="1">
    <citation type="submission" date="2018-08" db="EMBL/GenBank/DDBJ databases">
        <title>A genome reference for cultivated species of the human gut microbiota.</title>
        <authorList>
            <person name="Zou Y."/>
            <person name="Xue W."/>
            <person name="Luo G."/>
        </authorList>
    </citation>
    <scope>NUCLEOTIDE SEQUENCE [LARGE SCALE GENOMIC DNA]</scope>
    <source>
        <strain evidence="2 3">TM07-19</strain>
    </source>
</reference>
<dbReference type="GO" id="GO:0016740">
    <property type="term" value="F:transferase activity"/>
    <property type="evidence" value="ECO:0007669"/>
    <property type="project" value="UniProtKB-KW"/>
</dbReference>
<dbReference type="AlphaFoldDB" id="A0A3E4GS43"/>
<dbReference type="EMBL" id="QSOV01000003">
    <property type="protein sequence ID" value="RGJ25011.1"/>
    <property type="molecule type" value="Genomic_DNA"/>
</dbReference>
<proteinExistence type="predicted"/>
<dbReference type="Proteomes" id="UP000260655">
    <property type="component" value="Unassembled WGS sequence"/>
</dbReference>
<dbReference type="InterPro" id="IPR007345">
    <property type="entry name" value="Polysacch_pyruvyl_Trfase"/>
</dbReference>
<name>A0A3E4GS43_9FIRM</name>
<evidence type="ECO:0000259" key="1">
    <source>
        <dbReference type="Pfam" id="PF04230"/>
    </source>
</evidence>
<protein>
    <submittedName>
        <fullName evidence="2">Polysaccharide pyruvyl transferase family protein</fullName>
    </submittedName>
</protein>
<accession>A0A3E4GS43</accession>
<comment type="caution">
    <text evidence="2">The sequence shown here is derived from an EMBL/GenBank/DDBJ whole genome shotgun (WGS) entry which is preliminary data.</text>
</comment>
<gene>
    <name evidence="2" type="ORF">DXD67_04500</name>
</gene>